<keyword evidence="1" id="KW-0472">Membrane</keyword>
<keyword evidence="1" id="KW-1133">Transmembrane helix</keyword>
<evidence type="ECO:0000256" key="1">
    <source>
        <dbReference type="SAM" id="Phobius"/>
    </source>
</evidence>
<accession>A0A1F6TJY6</accession>
<dbReference type="Proteomes" id="UP000176484">
    <property type="component" value="Unassembled WGS sequence"/>
</dbReference>
<evidence type="ECO:0000313" key="2">
    <source>
        <dbReference type="EMBL" id="OGI45432.1"/>
    </source>
</evidence>
<proteinExistence type="predicted"/>
<feature type="transmembrane region" description="Helical" evidence="1">
    <location>
        <begin position="27"/>
        <end position="50"/>
    </location>
</feature>
<reference evidence="2 3" key="1">
    <citation type="journal article" date="2016" name="Nat. Commun.">
        <title>Thousands of microbial genomes shed light on interconnected biogeochemical processes in an aquifer system.</title>
        <authorList>
            <person name="Anantharaman K."/>
            <person name="Brown C.T."/>
            <person name="Hug L.A."/>
            <person name="Sharon I."/>
            <person name="Castelle C.J."/>
            <person name="Probst A.J."/>
            <person name="Thomas B.C."/>
            <person name="Singh A."/>
            <person name="Wilkins M.J."/>
            <person name="Karaoz U."/>
            <person name="Brodie E.L."/>
            <person name="Williams K.H."/>
            <person name="Hubbard S.S."/>
            <person name="Banfield J.F."/>
        </authorList>
    </citation>
    <scope>NUCLEOTIDE SEQUENCE [LARGE SCALE GENOMIC DNA]</scope>
</reference>
<organism evidence="2 3">
    <name type="scientific">Candidatus Nomurabacteria bacterium GWB1_40_6</name>
    <dbReference type="NCBI Taxonomy" id="1801727"/>
    <lineage>
        <taxon>Bacteria</taxon>
        <taxon>Candidatus Nomuraibacteriota</taxon>
    </lineage>
</organism>
<evidence type="ECO:0000313" key="3">
    <source>
        <dbReference type="Proteomes" id="UP000176484"/>
    </source>
</evidence>
<protein>
    <recommendedName>
        <fullName evidence="4">Type II secretion system protein</fullName>
    </recommendedName>
</protein>
<name>A0A1F6TJY6_9BACT</name>
<sequence>MKKFFKQKNRGFTRTPKFGVTLKGGGFTLVETLVSISIFTVSILGLLAVLSQGISDTGYAKKKIIAEYLAQEGIEYIRNMRDTYVLYTIPGGWTAFKADIAPCGLPDKCGFDNTLLSPDVFVCANQEEQCKLFEDNGNYNTNSLGDDSGFVRTIYTDPIGQDGIKIFSTVSWTQGSGERSITFSENLFNWAE</sequence>
<keyword evidence="1" id="KW-0812">Transmembrane</keyword>
<dbReference type="EMBL" id="MFTD01000049">
    <property type="protein sequence ID" value="OGI45432.1"/>
    <property type="molecule type" value="Genomic_DNA"/>
</dbReference>
<gene>
    <name evidence="2" type="ORF">A2121_00455</name>
</gene>
<evidence type="ECO:0008006" key="4">
    <source>
        <dbReference type="Google" id="ProtNLM"/>
    </source>
</evidence>
<dbReference type="Pfam" id="PF07963">
    <property type="entry name" value="N_methyl"/>
    <property type="match status" value="1"/>
</dbReference>
<dbReference type="PROSITE" id="PS00409">
    <property type="entry name" value="PROKAR_NTER_METHYL"/>
    <property type="match status" value="1"/>
</dbReference>
<dbReference type="InterPro" id="IPR012902">
    <property type="entry name" value="N_methyl_site"/>
</dbReference>
<dbReference type="AlphaFoldDB" id="A0A1F6TJY6"/>
<comment type="caution">
    <text evidence="2">The sequence shown here is derived from an EMBL/GenBank/DDBJ whole genome shotgun (WGS) entry which is preliminary data.</text>
</comment>